<proteinExistence type="predicted"/>
<reference evidence="2 3" key="1">
    <citation type="submission" date="2019-05" db="EMBL/GenBank/DDBJ databases">
        <title>Sulfitobacter sabulilitoris sp. nov., isolated from a marine sand.</title>
        <authorList>
            <person name="Yoon J.-H."/>
        </authorList>
    </citation>
    <scope>NUCLEOTIDE SEQUENCE [LARGE SCALE GENOMIC DNA]</scope>
    <source>
        <strain evidence="2 3">HSMS-29</strain>
    </source>
</reference>
<dbReference type="OrthoDB" id="7791409at2"/>
<feature type="signal peptide" evidence="1">
    <location>
        <begin position="1"/>
        <end position="27"/>
    </location>
</feature>
<protein>
    <submittedName>
        <fullName evidence="2">DUF2125 domain-containing protein</fullName>
    </submittedName>
</protein>
<dbReference type="InterPro" id="IPR018666">
    <property type="entry name" value="DUF2125"/>
</dbReference>
<organism evidence="2 3">
    <name type="scientific">Sulfitobacter sabulilitoris</name>
    <dbReference type="NCBI Taxonomy" id="2562655"/>
    <lineage>
        <taxon>Bacteria</taxon>
        <taxon>Pseudomonadati</taxon>
        <taxon>Pseudomonadota</taxon>
        <taxon>Alphaproteobacteria</taxon>
        <taxon>Rhodobacterales</taxon>
        <taxon>Roseobacteraceae</taxon>
        <taxon>Sulfitobacter</taxon>
    </lineage>
</organism>
<evidence type="ECO:0000313" key="3">
    <source>
        <dbReference type="Proteomes" id="UP000309550"/>
    </source>
</evidence>
<sequence length="510" mass="53174">MARLPLIPTAHATGLMGLLTLAQPAFADVTAMDVWEDWRSYISGMAYDVSADTAMEGQTLTVSNLRIDMKMEEGAGTAAMDLGTVQFTENGDGTVSIALPDRMPIVVNMTPPNEDPVTITMDYGQTGFAMTASGTPSDMQYVYSADRLELALREIIADGEVMNPDDTAANMTLSGVAGRTQMTLGALRAYEQSMTAESLRYGMAFTDPKGEGSARISGGSEALAFTGAGEIPLQVVQADDMAAMLAAGFRFDGTFTYGAGNSNIAATSPDGPVAGTTTSQGGSLQIAMSQEGIAYDVAQTGLAVNLTSAAAPLPIAFEVADARFNISAPLRKSEEAQDFAFGFTLGDFTLSELIWGIFDPAAQLPRDPATIALDLTGKAKILMDLLDPANAARMQADDGLPGELEVLNINKLQVTAAGAELTGAGGFTFDNARPTGGMPKPTGAANFKLSGANALIDTLVAMGLLPQDQAMGARMMMGLFAVPGEAPDTVTSTIEINEEGHVLANGQRIQ</sequence>
<name>A0A5S3PED8_9RHOB</name>
<dbReference type="Proteomes" id="UP000309550">
    <property type="component" value="Unassembled WGS sequence"/>
</dbReference>
<dbReference type="Pfam" id="PF09898">
    <property type="entry name" value="DUF2125"/>
    <property type="match status" value="1"/>
</dbReference>
<keyword evidence="1" id="KW-0732">Signal</keyword>
<keyword evidence="3" id="KW-1185">Reference proteome</keyword>
<dbReference type="RefSeq" id="WP_138661946.1">
    <property type="nucleotide sequence ID" value="NZ_VANS01000002.1"/>
</dbReference>
<evidence type="ECO:0000313" key="2">
    <source>
        <dbReference type="EMBL" id="TMM52405.1"/>
    </source>
</evidence>
<evidence type="ECO:0000256" key="1">
    <source>
        <dbReference type="SAM" id="SignalP"/>
    </source>
</evidence>
<dbReference type="EMBL" id="VANS01000002">
    <property type="protein sequence ID" value="TMM52405.1"/>
    <property type="molecule type" value="Genomic_DNA"/>
</dbReference>
<comment type="caution">
    <text evidence="2">The sequence shown here is derived from an EMBL/GenBank/DDBJ whole genome shotgun (WGS) entry which is preliminary data.</text>
</comment>
<accession>A0A5S3PED8</accession>
<dbReference type="AlphaFoldDB" id="A0A5S3PED8"/>
<feature type="chain" id="PRO_5024425201" evidence="1">
    <location>
        <begin position="28"/>
        <end position="510"/>
    </location>
</feature>
<gene>
    <name evidence="2" type="ORF">FDT80_08970</name>
</gene>